<dbReference type="PRINTS" id="PR02001">
    <property type="entry name" value="GCR1CAMPR"/>
</dbReference>
<name>A0A8D0XXY1_PIG</name>
<protein>
    <recommendedName>
        <fullName evidence="11">G protein-coupled receptor 157</fullName>
    </recommendedName>
</protein>
<proteinExistence type="predicted"/>
<dbReference type="InterPro" id="IPR022343">
    <property type="entry name" value="GCR1-cAMP_receptor"/>
</dbReference>
<evidence type="ECO:0000256" key="6">
    <source>
        <dbReference type="SAM" id="Phobius"/>
    </source>
</evidence>
<dbReference type="SUPFAM" id="SSF81321">
    <property type="entry name" value="Family A G protein-coupled receptor-like"/>
    <property type="match status" value="1"/>
</dbReference>
<comment type="subcellular location">
    <subcellularLocation>
        <location evidence="1">Membrane</location>
        <topology evidence="1">Multi-pass membrane protein</topology>
    </subcellularLocation>
</comment>
<dbReference type="PANTHER" id="PTHR23112:SF47">
    <property type="entry name" value="G-PROTEIN COUPLED RECEPTOR 157"/>
    <property type="match status" value="1"/>
</dbReference>
<evidence type="ECO:0000256" key="2">
    <source>
        <dbReference type="ARBA" id="ARBA00022692"/>
    </source>
</evidence>
<dbReference type="PANTHER" id="PTHR23112">
    <property type="entry name" value="G PROTEIN-COUPLED RECEPTOR 157-RELATED"/>
    <property type="match status" value="1"/>
</dbReference>
<dbReference type="Proteomes" id="UP000694570">
    <property type="component" value="Unplaced"/>
</dbReference>
<reference evidence="9" key="1">
    <citation type="submission" date="2025-08" db="UniProtKB">
        <authorList>
            <consortium name="Ensembl"/>
        </authorList>
    </citation>
    <scope>IDENTIFICATION</scope>
</reference>
<evidence type="ECO:0000313" key="10">
    <source>
        <dbReference type="Proteomes" id="UP000694570"/>
    </source>
</evidence>
<evidence type="ECO:0000259" key="8">
    <source>
        <dbReference type="PROSITE" id="PS50262"/>
    </source>
</evidence>
<feature type="transmembrane region" description="Helical" evidence="6">
    <location>
        <begin position="49"/>
        <end position="67"/>
    </location>
</feature>
<dbReference type="Ensembl" id="ENSSSCT00030088837.1">
    <property type="protein sequence ID" value="ENSSSCP00030041066.1"/>
    <property type="gene ID" value="ENSSSCG00030063484.1"/>
</dbReference>
<feature type="domain" description="G-protein coupled receptors family 1 profile" evidence="8">
    <location>
        <begin position="28"/>
        <end position="264"/>
    </location>
</feature>
<dbReference type="PROSITE" id="PS50262">
    <property type="entry name" value="G_PROTEIN_RECEP_F1_2"/>
    <property type="match status" value="1"/>
</dbReference>
<accession>A0A8D0XXY1</accession>
<sequence length="363" mass="39486">MSPPAPPTELMPSERIVVLLSCVLSALGSGLLVATHALWPDLRSRARRLLLFLSLADLLSATSYFYGVLRDFEGPSWDCVLQGALSTFANTSSFFWTVAIALYLYLSIVRTVRIRSAPGSGRPSSLRAERPGHFTLTGCAGARPDLTASMCSLLLSWGVPLAITMAAVALKKIGYDASDVSVGWCWINLEAEDYVLWMLLTGKLWEMLAYIMLPLLYLLVRKHISRAHEALSEYRPTISETHQLRGRSSVADKKLVLIPLIFICLRVWSTVRFVLTLCGSPAVQVPVLVVLHGVGNTFQGGANCIMFALCTQAVRTRLLQVCCCCSSQSPTTETQEGPPAASAPIKAGKSQGPSWAPDQQLST</sequence>
<keyword evidence="3 6" id="KW-1133">Transmembrane helix</keyword>
<feature type="transmembrane region" description="Helical" evidence="6">
    <location>
        <begin position="153"/>
        <end position="174"/>
    </location>
</feature>
<evidence type="ECO:0000259" key="7">
    <source>
        <dbReference type="PROSITE" id="PS50261"/>
    </source>
</evidence>
<feature type="transmembrane region" description="Helical" evidence="6">
    <location>
        <begin position="87"/>
        <end position="106"/>
    </location>
</feature>
<evidence type="ECO:0008006" key="11">
    <source>
        <dbReference type="Google" id="ProtNLM"/>
    </source>
</evidence>
<evidence type="ECO:0000256" key="1">
    <source>
        <dbReference type="ARBA" id="ARBA00004141"/>
    </source>
</evidence>
<feature type="transmembrane region" description="Helical" evidence="6">
    <location>
        <begin position="194"/>
        <end position="220"/>
    </location>
</feature>
<evidence type="ECO:0000256" key="4">
    <source>
        <dbReference type="ARBA" id="ARBA00023136"/>
    </source>
</evidence>
<keyword evidence="2 6" id="KW-0812">Transmembrane</keyword>
<dbReference type="GO" id="GO:0004888">
    <property type="term" value="F:transmembrane signaling receptor activity"/>
    <property type="evidence" value="ECO:0007669"/>
    <property type="project" value="InterPro"/>
</dbReference>
<feature type="region of interest" description="Disordered" evidence="5">
    <location>
        <begin position="328"/>
        <end position="363"/>
    </location>
</feature>
<feature type="transmembrane region" description="Helical" evidence="6">
    <location>
        <begin position="255"/>
        <end position="275"/>
    </location>
</feature>
<evidence type="ECO:0000256" key="5">
    <source>
        <dbReference type="SAM" id="MobiDB-lite"/>
    </source>
</evidence>
<dbReference type="InterPro" id="IPR017452">
    <property type="entry name" value="GPCR_Rhodpsn_7TM"/>
</dbReference>
<dbReference type="Gene3D" id="1.20.1070.10">
    <property type="entry name" value="Rhodopsin 7-helix transmembrane proteins"/>
    <property type="match status" value="1"/>
</dbReference>
<dbReference type="GO" id="GO:0016020">
    <property type="term" value="C:membrane"/>
    <property type="evidence" value="ECO:0007669"/>
    <property type="project" value="UniProtKB-SubCell"/>
</dbReference>
<keyword evidence="4 6" id="KW-0472">Membrane</keyword>
<feature type="compositionally biased region" description="Polar residues" evidence="5">
    <location>
        <begin position="351"/>
        <end position="363"/>
    </location>
</feature>
<organism evidence="9 10">
    <name type="scientific">Sus scrofa</name>
    <name type="common">Pig</name>
    <dbReference type="NCBI Taxonomy" id="9823"/>
    <lineage>
        <taxon>Eukaryota</taxon>
        <taxon>Metazoa</taxon>
        <taxon>Chordata</taxon>
        <taxon>Craniata</taxon>
        <taxon>Vertebrata</taxon>
        <taxon>Euteleostomi</taxon>
        <taxon>Mammalia</taxon>
        <taxon>Eutheria</taxon>
        <taxon>Laurasiatheria</taxon>
        <taxon>Artiodactyla</taxon>
        <taxon>Suina</taxon>
        <taxon>Suidae</taxon>
        <taxon>Sus</taxon>
    </lineage>
</organism>
<evidence type="ECO:0000313" key="9">
    <source>
        <dbReference type="Ensembl" id="ENSSSCP00030041066.1"/>
    </source>
</evidence>
<dbReference type="AlphaFoldDB" id="A0A8D0XXY1"/>
<dbReference type="GO" id="GO:0007166">
    <property type="term" value="P:cell surface receptor signaling pathway"/>
    <property type="evidence" value="ECO:0007669"/>
    <property type="project" value="InterPro"/>
</dbReference>
<dbReference type="PROSITE" id="PS50261">
    <property type="entry name" value="G_PROTEIN_RECEP_F2_4"/>
    <property type="match status" value="1"/>
</dbReference>
<evidence type="ECO:0000256" key="3">
    <source>
        <dbReference type="ARBA" id="ARBA00022989"/>
    </source>
</evidence>
<feature type="domain" description="G-protein coupled receptors family 2 profile 2" evidence="7">
    <location>
        <begin position="14"/>
        <end position="311"/>
    </location>
</feature>
<feature type="transmembrane region" description="Helical" evidence="6">
    <location>
        <begin position="16"/>
        <end position="37"/>
    </location>
</feature>
<dbReference type="InterPro" id="IPR017981">
    <property type="entry name" value="GPCR_2-like_7TM"/>
</dbReference>